<comment type="caution">
    <text evidence="1">The sequence shown here is derived from an EMBL/GenBank/DDBJ whole genome shotgun (WGS) entry which is preliminary data.</text>
</comment>
<accession>A0A4C1U617</accession>
<sequence>MFGRVVVMKTTCRKLFTNFFYTLVLAGRRPAYHFGTDSLTRALALRPPAPHRPLAAQRPYSSIYFDKSLSRCAPLP</sequence>
<proteinExistence type="predicted"/>
<protein>
    <submittedName>
        <fullName evidence="1">Uncharacterized protein</fullName>
    </submittedName>
</protein>
<keyword evidence="2" id="KW-1185">Reference proteome</keyword>
<dbReference type="EMBL" id="BGZK01000132">
    <property type="protein sequence ID" value="GBP21749.1"/>
    <property type="molecule type" value="Genomic_DNA"/>
</dbReference>
<dbReference type="Proteomes" id="UP000299102">
    <property type="component" value="Unassembled WGS sequence"/>
</dbReference>
<dbReference type="AlphaFoldDB" id="A0A4C1U617"/>
<evidence type="ECO:0000313" key="2">
    <source>
        <dbReference type="Proteomes" id="UP000299102"/>
    </source>
</evidence>
<organism evidence="1 2">
    <name type="scientific">Eumeta variegata</name>
    <name type="common">Bagworm moth</name>
    <name type="synonym">Eumeta japonica</name>
    <dbReference type="NCBI Taxonomy" id="151549"/>
    <lineage>
        <taxon>Eukaryota</taxon>
        <taxon>Metazoa</taxon>
        <taxon>Ecdysozoa</taxon>
        <taxon>Arthropoda</taxon>
        <taxon>Hexapoda</taxon>
        <taxon>Insecta</taxon>
        <taxon>Pterygota</taxon>
        <taxon>Neoptera</taxon>
        <taxon>Endopterygota</taxon>
        <taxon>Lepidoptera</taxon>
        <taxon>Glossata</taxon>
        <taxon>Ditrysia</taxon>
        <taxon>Tineoidea</taxon>
        <taxon>Psychidae</taxon>
        <taxon>Oiketicinae</taxon>
        <taxon>Eumeta</taxon>
    </lineage>
</organism>
<evidence type="ECO:0000313" key="1">
    <source>
        <dbReference type="EMBL" id="GBP21749.1"/>
    </source>
</evidence>
<gene>
    <name evidence="1" type="ORF">EVAR_10926_1</name>
</gene>
<reference evidence="1 2" key="1">
    <citation type="journal article" date="2019" name="Commun. Biol.">
        <title>The bagworm genome reveals a unique fibroin gene that provides high tensile strength.</title>
        <authorList>
            <person name="Kono N."/>
            <person name="Nakamura H."/>
            <person name="Ohtoshi R."/>
            <person name="Tomita M."/>
            <person name="Numata K."/>
            <person name="Arakawa K."/>
        </authorList>
    </citation>
    <scope>NUCLEOTIDE SEQUENCE [LARGE SCALE GENOMIC DNA]</scope>
</reference>
<name>A0A4C1U617_EUMVA</name>